<evidence type="ECO:0000259" key="5">
    <source>
        <dbReference type="PROSITE" id="PS50931"/>
    </source>
</evidence>
<dbReference type="Pfam" id="PF00126">
    <property type="entry name" value="HTH_1"/>
    <property type="match status" value="1"/>
</dbReference>
<feature type="domain" description="HTH lysR-type" evidence="5">
    <location>
        <begin position="7"/>
        <end position="64"/>
    </location>
</feature>
<dbReference type="Pfam" id="PF03466">
    <property type="entry name" value="LysR_substrate"/>
    <property type="match status" value="1"/>
</dbReference>
<evidence type="ECO:0000313" key="6">
    <source>
        <dbReference type="EMBL" id="MFJ5513317.1"/>
    </source>
</evidence>
<comment type="caution">
    <text evidence="6">The sequence shown here is derived from an EMBL/GenBank/DDBJ whole genome shotgun (WGS) entry which is preliminary data.</text>
</comment>
<name>A0ABW8GVC3_9GAMM</name>
<evidence type="ECO:0000256" key="2">
    <source>
        <dbReference type="ARBA" id="ARBA00023015"/>
    </source>
</evidence>
<keyword evidence="3" id="KW-0238">DNA-binding</keyword>
<organism evidence="6 7">
    <name type="scientific">Pectobacterium jejuense</name>
    <dbReference type="NCBI Taxonomy" id="2974022"/>
    <lineage>
        <taxon>Bacteria</taxon>
        <taxon>Pseudomonadati</taxon>
        <taxon>Pseudomonadota</taxon>
        <taxon>Gammaproteobacteria</taxon>
        <taxon>Enterobacterales</taxon>
        <taxon>Pectobacteriaceae</taxon>
        <taxon>Pectobacterium</taxon>
    </lineage>
</organism>
<dbReference type="CDD" id="cd08472">
    <property type="entry name" value="PBP2_CrgA_like_3"/>
    <property type="match status" value="1"/>
</dbReference>
<dbReference type="Gene3D" id="3.40.190.290">
    <property type="match status" value="1"/>
</dbReference>
<protein>
    <submittedName>
        <fullName evidence="6">LysR family transcriptional regulator</fullName>
    </submittedName>
</protein>
<dbReference type="PANTHER" id="PTHR30537:SF72">
    <property type="entry name" value="LYSR FAMILY TRANSCRIPTIONAL REGULATOR"/>
    <property type="match status" value="1"/>
</dbReference>
<dbReference type="Gene3D" id="1.10.10.10">
    <property type="entry name" value="Winged helix-like DNA-binding domain superfamily/Winged helix DNA-binding domain"/>
    <property type="match status" value="1"/>
</dbReference>
<proteinExistence type="inferred from homology"/>
<evidence type="ECO:0000313" key="7">
    <source>
        <dbReference type="Proteomes" id="UP001617702"/>
    </source>
</evidence>
<gene>
    <name evidence="6" type="ORF">ACIPUH_11010</name>
</gene>
<accession>A0ABW8GVC3</accession>
<evidence type="ECO:0000256" key="4">
    <source>
        <dbReference type="ARBA" id="ARBA00023163"/>
    </source>
</evidence>
<dbReference type="InterPro" id="IPR036390">
    <property type="entry name" value="WH_DNA-bd_sf"/>
</dbReference>
<keyword evidence="4" id="KW-0804">Transcription</keyword>
<dbReference type="PROSITE" id="PS50931">
    <property type="entry name" value="HTH_LYSR"/>
    <property type="match status" value="1"/>
</dbReference>
<sequence>MRRHRMDRFQAMEIFMRVVDAGSFKKAAETMHVLPSTVTRSIKELESHLGARLLNRTTRALSITDVGLRYYDSCKAILHDVHAAESVTAQQKEELHGTIRIGATSSLVKNFLIPTLPDFFERHPGIKLDFHLGDATVDIVQQGIDCVIRTGEPPLSRLVARRLGAFQWYICASPRYLEKHGYPTTLDSLKEHTTVGYTHSRTGHSARWDFHDGSRTVAIPITAQISVNDTDAYVAAGVAGLGLIRIASYMVPQQLADGHLVRLLPDISAPLEPLFILYPQSRHLSPAIRAFIDWCTARIGQEAVKW</sequence>
<dbReference type="Proteomes" id="UP001617702">
    <property type="component" value="Unassembled WGS sequence"/>
</dbReference>
<keyword evidence="7" id="KW-1185">Reference proteome</keyword>
<dbReference type="InterPro" id="IPR036388">
    <property type="entry name" value="WH-like_DNA-bd_sf"/>
</dbReference>
<dbReference type="EMBL" id="JBIXLB010000004">
    <property type="protein sequence ID" value="MFJ5513317.1"/>
    <property type="molecule type" value="Genomic_DNA"/>
</dbReference>
<reference evidence="6 7" key="1">
    <citation type="submission" date="2024-10" db="EMBL/GenBank/DDBJ databases">
        <authorList>
            <person name="Lu C.-H."/>
        </authorList>
    </citation>
    <scope>NUCLEOTIDE SEQUENCE [LARGE SCALE GENOMIC DNA]</scope>
    <source>
        <strain evidence="6 7">22LXZD03-01</strain>
    </source>
</reference>
<comment type="similarity">
    <text evidence="1">Belongs to the LysR transcriptional regulatory family.</text>
</comment>
<dbReference type="InterPro" id="IPR005119">
    <property type="entry name" value="LysR_subst-bd"/>
</dbReference>
<keyword evidence="2" id="KW-0805">Transcription regulation</keyword>
<dbReference type="InterPro" id="IPR058163">
    <property type="entry name" value="LysR-type_TF_proteobact-type"/>
</dbReference>
<evidence type="ECO:0000256" key="3">
    <source>
        <dbReference type="ARBA" id="ARBA00023125"/>
    </source>
</evidence>
<dbReference type="SUPFAM" id="SSF46785">
    <property type="entry name" value="Winged helix' DNA-binding domain"/>
    <property type="match status" value="1"/>
</dbReference>
<dbReference type="PANTHER" id="PTHR30537">
    <property type="entry name" value="HTH-TYPE TRANSCRIPTIONAL REGULATOR"/>
    <property type="match status" value="1"/>
</dbReference>
<dbReference type="RefSeq" id="WP_400354396.1">
    <property type="nucleotide sequence ID" value="NZ_JBIXLA010000004.1"/>
</dbReference>
<dbReference type="InterPro" id="IPR000847">
    <property type="entry name" value="LysR_HTH_N"/>
</dbReference>
<evidence type="ECO:0000256" key="1">
    <source>
        <dbReference type="ARBA" id="ARBA00009437"/>
    </source>
</evidence>
<dbReference type="SUPFAM" id="SSF53850">
    <property type="entry name" value="Periplasmic binding protein-like II"/>
    <property type="match status" value="1"/>
</dbReference>